<feature type="coiled-coil region" evidence="1">
    <location>
        <begin position="290"/>
        <end position="331"/>
    </location>
</feature>
<protein>
    <submittedName>
        <fullName evidence="3">Uncharacterized protein</fullName>
    </submittedName>
</protein>
<evidence type="ECO:0000313" key="3">
    <source>
        <dbReference type="EMBL" id="CAH0098522.1"/>
    </source>
</evidence>
<feature type="compositionally biased region" description="Basic and acidic residues" evidence="2">
    <location>
        <begin position="374"/>
        <end position="384"/>
    </location>
</feature>
<accession>A0A8J2WC65</accession>
<evidence type="ECO:0000256" key="2">
    <source>
        <dbReference type="SAM" id="MobiDB-lite"/>
    </source>
</evidence>
<organism evidence="3 4">
    <name type="scientific">Daphnia galeata</name>
    <dbReference type="NCBI Taxonomy" id="27404"/>
    <lineage>
        <taxon>Eukaryota</taxon>
        <taxon>Metazoa</taxon>
        <taxon>Ecdysozoa</taxon>
        <taxon>Arthropoda</taxon>
        <taxon>Crustacea</taxon>
        <taxon>Branchiopoda</taxon>
        <taxon>Diplostraca</taxon>
        <taxon>Cladocera</taxon>
        <taxon>Anomopoda</taxon>
        <taxon>Daphniidae</taxon>
        <taxon>Daphnia</taxon>
    </lineage>
</organism>
<feature type="compositionally biased region" description="Polar residues" evidence="2">
    <location>
        <begin position="337"/>
        <end position="356"/>
    </location>
</feature>
<evidence type="ECO:0000256" key="1">
    <source>
        <dbReference type="SAM" id="Coils"/>
    </source>
</evidence>
<name>A0A8J2WC65_9CRUS</name>
<gene>
    <name evidence="3" type="ORF">DGAL_LOCUS604</name>
</gene>
<keyword evidence="4" id="KW-1185">Reference proteome</keyword>
<dbReference type="EMBL" id="CAKKLH010000002">
    <property type="protein sequence ID" value="CAH0098522.1"/>
    <property type="molecule type" value="Genomic_DNA"/>
</dbReference>
<proteinExistence type="predicted"/>
<sequence>MERSSENQGELSLIEMIENFNKPDGKRTTESSSSASIAIALNEEMNRRQECEKVMQQLYTEISELKQENAVAKAGIQRKDSLLVQAQQQWKTLKVDWEQRLELAKDEKNRLDTTVARLEGQLHISTAEARKISAELQTVMRVNDERDEMLHRLQEENSTLKEKNEQNQSQLREVMVELDDNKKELKRNEIKMDDLKRENHRLKSQIEDLKREKVSLNKSIAELELLQQRFESSQEQNDAYCLLRIQEATQNAEDEANRRLQIWQKEVDLKMNHLITTLEQQLGILKVKSLAESQDMETRHQEEITALRQEIKYQKKEHENLTRKMRELAEAQWNTVNRIPSSGQRQTASSIVSSEISDAPLLSKRHGPPPTSKDSNEPAPRRKK</sequence>
<dbReference type="AlphaFoldDB" id="A0A8J2WC65"/>
<evidence type="ECO:0000313" key="4">
    <source>
        <dbReference type="Proteomes" id="UP000789390"/>
    </source>
</evidence>
<feature type="coiled-coil region" evidence="1">
    <location>
        <begin position="41"/>
        <end position="266"/>
    </location>
</feature>
<reference evidence="3" key="1">
    <citation type="submission" date="2021-11" db="EMBL/GenBank/DDBJ databases">
        <authorList>
            <person name="Schell T."/>
        </authorList>
    </citation>
    <scope>NUCLEOTIDE SEQUENCE</scope>
    <source>
        <strain evidence="3">M5</strain>
    </source>
</reference>
<keyword evidence="1" id="KW-0175">Coiled coil</keyword>
<comment type="caution">
    <text evidence="3">The sequence shown here is derived from an EMBL/GenBank/DDBJ whole genome shotgun (WGS) entry which is preliminary data.</text>
</comment>
<dbReference type="Proteomes" id="UP000789390">
    <property type="component" value="Unassembled WGS sequence"/>
</dbReference>
<feature type="region of interest" description="Disordered" evidence="2">
    <location>
        <begin position="337"/>
        <end position="384"/>
    </location>
</feature>